<comment type="caution">
    <text evidence="1">The sequence shown here is derived from an EMBL/GenBank/DDBJ whole genome shotgun (WGS) entry which is preliminary data.</text>
</comment>
<keyword evidence="2" id="KW-1185">Reference proteome</keyword>
<reference evidence="2" key="1">
    <citation type="journal article" date="2019" name="Int. J. Syst. Evol. Microbiol.">
        <title>The Global Catalogue of Microorganisms (GCM) 10K type strain sequencing project: providing services to taxonomists for standard genome sequencing and annotation.</title>
        <authorList>
            <consortium name="The Broad Institute Genomics Platform"/>
            <consortium name="The Broad Institute Genome Sequencing Center for Infectious Disease"/>
            <person name="Wu L."/>
            <person name="Ma J."/>
        </authorList>
    </citation>
    <scope>NUCLEOTIDE SEQUENCE [LARGE SCALE GENOMIC DNA]</scope>
    <source>
        <strain evidence="2">CCM 8937</strain>
    </source>
</reference>
<organism evidence="1 2">
    <name type="scientific">Lapidilactobacillus gannanensis</name>
    <dbReference type="NCBI Taxonomy" id="2486002"/>
    <lineage>
        <taxon>Bacteria</taxon>
        <taxon>Bacillati</taxon>
        <taxon>Bacillota</taxon>
        <taxon>Bacilli</taxon>
        <taxon>Lactobacillales</taxon>
        <taxon>Lactobacillaceae</taxon>
        <taxon>Lapidilactobacillus</taxon>
    </lineage>
</organism>
<dbReference type="EMBL" id="JBHTOH010000040">
    <property type="protein sequence ID" value="MFD1411329.1"/>
    <property type="molecule type" value="Genomic_DNA"/>
</dbReference>
<accession>A0ABW4BM82</accession>
<evidence type="ECO:0000313" key="1">
    <source>
        <dbReference type="EMBL" id="MFD1411329.1"/>
    </source>
</evidence>
<protein>
    <recommendedName>
        <fullName evidence="3">Transposase</fullName>
    </recommendedName>
</protein>
<proteinExistence type="predicted"/>
<name>A0ABW4BM82_9LACO</name>
<evidence type="ECO:0008006" key="3">
    <source>
        <dbReference type="Google" id="ProtNLM"/>
    </source>
</evidence>
<gene>
    <name evidence="1" type="ORF">ACFQ4R_06930</name>
</gene>
<sequence>MDIIKVNAQNKRPTTHNSFQVCRIRIGHEVEVNFYEASTDQLISTVLRELKQYAN</sequence>
<evidence type="ECO:0000313" key="2">
    <source>
        <dbReference type="Proteomes" id="UP001597191"/>
    </source>
</evidence>
<dbReference type="Proteomes" id="UP001597191">
    <property type="component" value="Unassembled WGS sequence"/>
</dbReference>
<dbReference type="RefSeq" id="WP_379880632.1">
    <property type="nucleotide sequence ID" value="NZ_JBHTOH010000040.1"/>
</dbReference>